<evidence type="ECO:0000313" key="1">
    <source>
        <dbReference type="EMBL" id="KUG16698.1"/>
    </source>
</evidence>
<gene>
    <name evidence="1" type="ORF">ASZ90_013607</name>
</gene>
<protein>
    <submittedName>
        <fullName evidence="1">Uncharacterized protein</fullName>
    </submittedName>
</protein>
<sequence>MIHARLVLLAEAGEDMEMVGRSIEPDNLPNMNLLIDKRSLSLQFSIEKPGTLLTTMDDLLMNIKIAKETLSVAEDR</sequence>
<dbReference type="NCBIfam" id="NF011470">
    <property type="entry name" value="PRK14887.1"/>
    <property type="match status" value="1"/>
</dbReference>
<dbReference type="EMBL" id="LNQE01001483">
    <property type="protein sequence ID" value="KUG16698.1"/>
    <property type="molecule type" value="Genomic_DNA"/>
</dbReference>
<name>A0A0W8F736_9ZZZZ</name>
<reference evidence="1" key="1">
    <citation type="journal article" date="2015" name="Proc. Natl. Acad. Sci. U.S.A.">
        <title>Networks of energetic and metabolic interactions define dynamics in microbial communities.</title>
        <authorList>
            <person name="Embree M."/>
            <person name="Liu J.K."/>
            <person name="Al-Bassam M.M."/>
            <person name="Zengler K."/>
        </authorList>
    </citation>
    <scope>NUCLEOTIDE SEQUENCE</scope>
</reference>
<proteinExistence type="predicted"/>
<accession>A0A0W8F736</accession>
<comment type="caution">
    <text evidence="1">The sequence shown here is derived from an EMBL/GenBank/DDBJ whole genome shotgun (WGS) entry which is preliminary data.</text>
</comment>
<dbReference type="AlphaFoldDB" id="A0A0W8F736"/>
<organism evidence="1">
    <name type="scientific">hydrocarbon metagenome</name>
    <dbReference type="NCBI Taxonomy" id="938273"/>
    <lineage>
        <taxon>unclassified sequences</taxon>
        <taxon>metagenomes</taxon>
        <taxon>ecological metagenomes</taxon>
    </lineage>
</organism>